<proteinExistence type="predicted"/>
<reference evidence="1" key="1">
    <citation type="submission" date="2018-01" db="EMBL/GenBank/DDBJ databases">
        <title>An insight into the sialome of Amazonian anophelines.</title>
        <authorList>
            <person name="Ribeiro J.M."/>
            <person name="Scarpassa V."/>
            <person name="Calvo E."/>
        </authorList>
    </citation>
    <scope>NUCLEOTIDE SEQUENCE</scope>
    <source>
        <tissue evidence="1">Salivary glands</tissue>
    </source>
</reference>
<dbReference type="EMBL" id="GGFM01009308">
    <property type="protein sequence ID" value="MBW30059.1"/>
    <property type="molecule type" value="Transcribed_RNA"/>
</dbReference>
<organism evidence="1">
    <name type="scientific">Anopheles braziliensis</name>
    <dbReference type="NCBI Taxonomy" id="58242"/>
    <lineage>
        <taxon>Eukaryota</taxon>
        <taxon>Metazoa</taxon>
        <taxon>Ecdysozoa</taxon>
        <taxon>Arthropoda</taxon>
        <taxon>Hexapoda</taxon>
        <taxon>Insecta</taxon>
        <taxon>Pterygota</taxon>
        <taxon>Neoptera</taxon>
        <taxon>Endopterygota</taxon>
        <taxon>Diptera</taxon>
        <taxon>Nematocera</taxon>
        <taxon>Culicoidea</taxon>
        <taxon>Culicidae</taxon>
        <taxon>Anophelinae</taxon>
        <taxon>Anopheles</taxon>
    </lineage>
</organism>
<dbReference type="AlphaFoldDB" id="A0A2M3ZNG2"/>
<name>A0A2M3ZNG2_9DIPT</name>
<accession>A0A2M3ZNG2</accession>
<evidence type="ECO:0000313" key="1">
    <source>
        <dbReference type="EMBL" id="MBW30059.1"/>
    </source>
</evidence>
<protein>
    <submittedName>
        <fullName evidence="1">Putative secreted peptide</fullName>
    </submittedName>
</protein>
<sequence>MFVLVQLRLRHVVRLQNVQLLSILLGDRRLLISSRFGRFFNIHQNVRQITGTTRVLNIRHNHTRMGCYWMIFWRFQRFRLLRF</sequence>